<dbReference type="InterPro" id="IPR036390">
    <property type="entry name" value="WH_DNA-bd_sf"/>
</dbReference>
<evidence type="ECO:0000256" key="1">
    <source>
        <dbReference type="ARBA" id="ARBA00023015"/>
    </source>
</evidence>
<gene>
    <name evidence="5" type="ORF">ACFPQB_00085</name>
</gene>
<dbReference type="PANTHER" id="PTHR33204:SF18">
    <property type="entry name" value="TRANSCRIPTIONAL REGULATORY PROTEIN"/>
    <property type="match status" value="1"/>
</dbReference>
<dbReference type="PROSITE" id="PS51118">
    <property type="entry name" value="HTH_HXLR"/>
    <property type="match status" value="1"/>
</dbReference>
<dbReference type="Proteomes" id="UP001596072">
    <property type="component" value="Unassembled WGS sequence"/>
</dbReference>
<sequence length="195" mass="21013">MSKTYGQYCGLARALDLVGDRWSLLIVRELLIAPARFRDLQAGLGSIATNLLTDRLNTLQRAGVIERRTEGARPVYELTPLGAGLREPIEALVRWSTPLMTPGPAEDRADARWLAVALPALLAGKANGDGEEIAIRVDGVDLTLAAGDAGIEAEVRTRSSEREPHRVSMTTALAAAVLSETWSDFRRSIIQGAAI</sequence>
<dbReference type="PANTHER" id="PTHR33204">
    <property type="entry name" value="TRANSCRIPTIONAL REGULATOR, MARR FAMILY"/>
    <property type="match status" value="1"/>
</dbReference>
<dbReference type="InterPro" id="IPR036388">
    <property type="entry name" value="WH-like_DNA-bd_sf"/>
</dbReference>
<proteinExistence type="predicted"/>
<dbReference type="SUPFAM" id="SSF46785">
    <property type="entry name" value="Winged helix' DNA-binding domain"/>
    <property type="match status" value="1"/>
</dbReference>
<feature type="domain" description="HTH hxlR-type" evidence="4">
    <location>
        <begin position="9"/>
        <end position="104"/>
    </location>
</feature>
<evidence type="ECO:0000313" key="6">
    <source>
        <dbReference type="Proteomes" id="UP001596072"/>
    </source>
</evidence>
<keyword evidence="3" id="KW-0804">Transcription</keyword>
<dbReference type="Pfam" id="PF01638">
    <property type="entry name" value="HxlR"/>
    <property type="match status" value="1"/>
</dbReference>
<dbReference type="InterPro" id="IPR002577">
    <property type="entry name" value="HTH_HxlR"/>
</dbReference>
<dbReference type="CDD" id="cd00090">
    <property type="entry name" value="HTH_ARSR"/>
    <property type="match status" value="1"/>
</dbReference>
<evidence type="ECO:0000313" key="5">
    <source>
        <dbReference type="EMBL" id="MFC5727296.1"/>
    </source>
</evidence>
<dbReference type="RefSeq" id="WP_136435882.1">
    <property type="nucleotide sequence ID" value="NZ_JBHSNS010000001.1"/>
</dbReference>
<accession>A0ABW0Z8I6</accession>
<protein>
    <submittedName>
        <fullName evidence="5">Winged helix-turn-helix transcriptional regulator</fullName>
    </submittedName>
</protein>
<keyword evidence="2" id="KW-0238">DNA-binding</keyword>
<name>A0ABW0Z8I6_9ACTN</name>
<dbReference type="Gene3D" id="1.10.10.10">
    <property type="entry name" value="Winged helix-like DNA-binding domain superfamily/Winged helix DNA-binding domain"/>
    <property type="match status" value="1"/>
</dbReference>
<keyword evidence="6" id="KW-1185">Reference proteome</keyword>
<dbReference type="EMBL" id="JBHSNS010000001">
    <property type="protein sequence ID" value="MFC5727296.1"/>
    <property type="molecule type" value="Genomic_DNA"/>
</dbReference>
<evidence type="ECO:0000256" key="3">
    <source>
        <dbReference type="ARBA" id="ARBA00023163"/>
    </source>
</evidence>
<dbReference type="InterPro" id="IPR011991">
    <property type="entry name" value="ArsR-like_HTH"/>
</dbReference>
<comment type="caution">
    <text evidence="5">The sequence shown here is derived from an EMBL/GenBank/DDBJ whole genome shotgun (WGS) entry which is preliminary data.</text>
</comment>
<evidence type="ECO:0000256" key="2">
    <source>
        <dbReference type="ARBA" id="ARBA00023125"/>
    </source>
</evidence>
<keyword evidence="1" id="KW-0805">Transcription regulation</keyword>
<evidence type="ECO:0000259" key="4">
    <source>
        <dbReference type="PROSITE" id="PS51118"/>
    </source>
</evidence>
<reference evidence="6" key="1">
    <citation type="journal article" date="2019" name="Int. J. Syst. Evol. Microbiol.">
        <title>The Global Catalogue of Microorganisms (GCM) 10K type strain sequencing project: providing services to taxonomists for standard genome sequencing and annotation.</title>
        <authorList>
            <consortium name="The Broad Institute Genomics Platform"/>
            <consortium name="The Broad Institute Genome Sequencing Center for Infectious Disease"/>
            <person name="Wu L."/>
            <person name="Ma J."/>
        </authorList>
    </citation>
    <scope>NUCLEOTIDE SEQUENCE [LARGE SCALE GENOMIC DNA]</scope>
    <source>
        <strain evidence="6">YIM 94188</strain>
    </source>
</reference>
<organism evidence="5 6">
    <name type="scientific">Nocardioides vastitatis</name>
    <dbReference type="NCBI Taxonomy" id="2568655"/>
    <lineage>
        <taxon>Bacteria</taxon>
        <taxon>Bacillati</taxon>
        <taxon>Actinomycetota</taxon>
        <taxon>Actinomycetes</taxon>
        <taxon>Propionibacteriales</taxon>
        <taxon>Nocardioidaceae</taxon>
        <taxon>Nocardioides</taxon>
    </lineage>
</organism>